<keyword evidence="1" id="KW-1133">Transmembrane helix</keyword>
<name>A0AAW9NIG6_9BACI</name>
<gene>
    <name evidence="2" type="ORF">P4706_20650</name>
</gene>
<evidence type="ECO:0000313" key="2">
    <source>
        <dbReference type="EMBL" id="MEC0275457.1"/>
    </source>
</evidence>
<comment type="caution">
    <text evidence="2">The sequence shown here is derived from an EMBL/GenBank/DDBJ whole genome shotgun (WGS) entry which is preliminary data.</text>
</comment>
<keyword evidence="3" id="KW-1185">Reference proteome</keyword>
<keyword evidence="1" id="KW-0812">Transmembrane</keyword>
<dbReference type="AlphaFoldDB" id="A0AAW9NIG6"/>
<evidence type="ECO:0000313" key="3">
    <source>
        <dbReference type="Proteomes" id="UP001307168"/>
    </source>
</evidence>
<feature type="transmembrane region" description="Helical" evidence="1">
    <location>
        <begin position="31"/>
        <end position="51"/>
    </location>
</feature>
<evidence type="ECO:0000256" key="1">
    <source>
        <dbReference type="SAM" id="Phobius"/>
    </source>
</evidence>
<dbReference type="EMBL" id="JARNBH010000022">
    <property type="protein sequence ID" value="MEC0275457.1"/>
    <property type="molecule type" value="Genomic_DNA"/>
</dbReference>
<dbReference type="RefSeq" id="WP_367407629.1">
    <property type="nucleotide sequence ID" value="NZ_JARNBH010000022.1"/>
</dbReference>
<reference evidence="2 3" key="1">
    <citation type="submission" date="2023-03" db="EMBL/GenBank/DDBJ databases">
        <title>Bacillus Genome Sequencing.</title>
        <authorList>
            <person name="Dunlap C."/>
        </authorList>
    </citation>
    <scope>NUCLEOTIDE SEQUENCE [LARGE SCALE GENOMIC DNA]</scope>
    <source>
        <strain evidence="2 3">B-41290</strain>
    </source>
</reference>
<dbReference type="Proteomes" id="UP001307168">
    <property type="component" value="Unassembled WGS sequence"/>
</dbReference>
<organism evidence="2 3">
    <name type="scientific">Peribacillus castrilensis</name>
    <dbReference type="NCBI Taxonomy" id="2897690"/>
    <lineage>
        <taxon>Bacteria</taxon>
        <taxon>Bacillati</taxon>
        <taxon>Bacillota</taxon>
        <taxon>Bacilli</taxon>
        <taxon>Bacillales</taxon>
        <taxon>Bacillaceae</taxon>
        <taxon>Peribacillus</taxon>
    </lineage>
</organism>
<keyword evidence="1" id="KW-0472">Membrane</keyword>
<accession>A0AAW9NIG6</accession>
<sequence>MNIFILGIYAIILNRKIGEINIELGRLHGTYWYTILFDSNSIIAWFLISLIKTQKVRNTLLRDISLKLDKYKIDKKEEGYNTLSFSFFISSFLHHLYSYGNFGIE</sequence>
<protein>
    <submittedName>
        <fullName evidence="2">Uncharacterized protein</fullName>
    </submittedName>
</protein>
<proteinExistence type="predicted"/>